<dbReference type="InterPro" id="IPR011711">
    <property type="entry name" value="GntR_C"/>
</dbReference>
<dbReference type="CDD" id="cd07377">
    <property type="entry name" value="WHTH_GntR"/>
    <property type="match status" value="1"/>
</dbReference>
<dbReference type="PANTHER" id="PTHR43537:SF45">
    <property type="entry name" value="GNTR FAMILY REGULATORY PROTEIN"/>
    <property type="match status" value="1"/>
</dbReference>
<dbReference type="PROSITE" id="PS50949">
    <property type="entry name" value="HTH_GNTR"/>
    <property type="match status" value="1"/>
</dbReference>
<keyword evidence="6" id="KW-1185">Reference proteome</keyword>
<dbReference type="Pfam" id="PF00392">
    <property type="entry name" value="GntR"/>
    <property type="match status" value="1"/>
</dbReference>
<dbReference type="SMART" id="SM00895">
    <property type="entry name" value="FCD"/>
    <property type="match status" value="1"/>
</dbReference>
<keyword evidence="3" id="KW-0804">Transcription</keyword>
<evidence type="ECO:0000256" key="3">
    <source>
        <dbReference type="ARBA" id="ARBA00023163"/>
    </source>
</evidence>
<dbReference type="EMBL" id="MOMC01000005">
    <property type="protein sequence ID" value="ONH33319.1"/>
    <property type="molecule type" value="Genomic_DNA"/>
</dbReference>
<dbReference type="OrthoDB" id="5182935at2"/>
<dbReference type="InterPro" id="IPR036390">
    <property type="entry name" value="WH_DNA-bd_sf"/>
</dbReference>
<organism evidence="5 6">
    <name type="scientific">Pseudofrankia asymbiotica</name>
    <dbReference type="NCBI Taxonomy" id="1834516"/>
    <lineage>
        <taxon>Bacteria</taxon>
        <taxon>Bacillati</taxon>
        <taxon>Actinomycetota</taxon>
        <taxon>Actinomycetes</taxon>
        <taxon>Frankiales</taxon>
        <taxon>Frankiaceae</taxon>
        <taxon>Pseudofrankia</taxon>
    </lineage>
</organism>
<dbReference type="Proteomes" id="UP000188929">
    <property type="component" value="Unassembled WGS sequence"/>
</dbReference>
<evidence type="ECO:0000256" key="2">
    <source>
        <dbReference type="ARBA" id="ARBA00023125"/>
    </source>
</evidence>
<keyword evidence="2" id="KW-0238">DNA-binding</keyword>
<keyword evidence="1" id="KW-0805">Transcription regulation</keyword>
<dbReference type="SUPFAM" id="SSF46785">
    <property type="entry name" value="Winged helix' DNA-binding domain"/>
    <property type="match status" value="1"/>
</dbReference>
<accession>A0A1V2IK41</accession>
<dbReference type="Pfam" id="PF07729">
    <property type="entry name" value="FCD"/>
    <property type="match status" value="1"/>
</dbReference>
<comment type="caution">
    <text evidence="5">The sequence shown here is derived from an EMBL/GenBank/DDBJ whole genome shotgun (WGS) entry which is preliminary data.</text>
</comment>
<dbReference type="GO" id="GO:0003677">
    <property type="term" value="F:DNA binding"/>
    <property type="evidence" value="ECO:0007669"/>
    <property type="project" value="UniProtKB-KW"/>
</dbReference>
<dbReference type="InterPro" id="IPR000524">
    <property type="entry name" value="Tscrpt_reg_HTH_GntR"/>
</dbReference>
<dbReference type="InterPro" id="IPR008920">
    <property type="entry name" value="TF_FadR/GntR_C"/>
</dbReference>
<proteinExistence type="predicted"/>
<gene>
    <name evidence="5" type="ORF">BL253_01660</name>
</gene>
<reference evidence="6" key="1">
    <citation type="submission" date="2016-10" db="EMBL/GenBank/DDBJ databases">
        <title>Frankia sp. NRRL B-16386 Genome sequencing.</title>
        <authorList>
            <person name="Ghodhbane-Gtari F."/>
            <person name="Swanson E."/>
            <person name="Gueddou A."/>
            <person name="Hezbri K."/>
            <person name="Ktari K."/>
            <person name="Nouioui I."/>
            <person name="Morris K."/>
            <person name="Simpson S."/>
            <person name="Abebe-Akele F."/>
            <person name="Thomas K."/>
            <person name="Gtari M."/>
            <person name="Tisa L.S."/>
        </authorList>
    </citation>
    <scope>NUCLEOTIDE SEQUENCE [LARGE SCALE GENOMIC DNA]</scope>
    <source>
        <strain evidence="6">NRRL B-16386</strain>
    </source>
</reference>
<evidence type="ECO:0000313" key="6">
    <source>
        <dbReference type="Proteomes" id="UP000188929"/>
    </source>
</evidence>
<dbReference type="SMART" id="SM00345">
    <property type="entry name" value="HTH_GNTR"/>
    <property type="match status" value="1"/>
</dbReference>
<feature type="domain" description="HTH gntR-type" evidence="4">
    <location>
        <begin position="22"/>
        <end position="89"/>
    </location>
</feature>
<protein>
    <submittedName>
        <fullName evidence="5">GntR family transcriptional regulator</fullName>
    </submittedName>
</protein>
<evidence type="ECO:0000256" key="1">
    <source>
        <dbReference type="ARBA" id="ARBA00023015"/>
    </source>
</evidence>
<dbReference type="GO" id="GO:0003700">
    <property type="term" value="F:DNA-binding transcription factor activity"/>
    <property type="evidence" value="ECO:0007669"/>
    <property type="project" value="InterPro"/>
</dbReference>
<dbReference type="STRING" id="1834516.BL253_01660"/>
<evidence type="ECO:0000259" key="4">
    <source>
        <dbReference type="PROSITE" id="PS50949"/>
    </source>
</evidence>
<name>A0A1V2IK41_9ACTN</name>
<dbReference type="PANTHER" id="PTHR43537">
    <property type="entry name" value="TRANSCRIPTIONAL REGULATOR, GNTR FAMILY"/>
    <property type="match status" value="1"/>
</dbReference>
<dbReference type="Gene3D" id="1.10.10.10">
    <property type="entry name" value="Winged helix-like DNA-binding domain superfamily/Winged helix DNA-binding domain"/>
    <property type="match status" value="1"/>
</dbReference>
<dbReference type="Gene3D" id="1.20.120.530">
    <property type="entry name" value="GntR ligand-binding domain-like"/>
    <property type="match status" value="1"/>
</dbReference>
<sequence length="234" mass="25520">MSTHDVDPSAIRRFASGRRAYGNLKDEAADFIRDAIVSGALPPRSKVDQDEIADTLGISRAPVREALIELAQKGFVDAIPRRGAFVAEVTAEDIEDHYEVVALVSGMTAKRAVKRLTPAELAELRRLHQQIAATGDVAQIQALNRRFFHVIANAGRSPRLDTILRFLGGALQGSFYFDAPGWVSNEATYRGRMLDAIEAGDVPATARISEEHVRSCAAVTAEHLRTRGYWPGAA</sequence>
<dbReference type="AlphaFoldDB" id="A0A1V2IK41"/>
<dbReference type="RefSeq" id="WP_076812911.1">
    <property type="nucleotide sequence ID" value="NZ_MOMC01000005.1"/>
</dbReference>
<dbReference type="SUPFAM" id="SSF48008">
    <property type="entry name" value="GntR ligand-binding domain-like"/>
    <property type="match status" value="1"/>
</dbReference>
<evidence type="ECO:0000313" key="5">
    <source>
        <dbReference type="EMBL" id="ONH33319.1"/>
    </source>
</evidence>
<dbReference type="InterPro" id="IPR036388">
    <property type="entry name" value="WH-like_DNA-bd_sf"/>
</dbReference>